<accession>A0A2T4GIT7</accession>
<dbReference type="AlphaFoldDB" id="A0A2T4GIT7"/>
<dbReference type="OrthoDB" id="5077805at2759"/>
<name>A0A2T4GIT7_FUSCU</name>
<gene>
    <name evidence="2" type="ORF">FCULG_00012837</name>
</gene>
<feature type="transmembrane region" description="Helical" evidence="1">
    <location>
        <begin position="157"/>
        <end position="181"/>
    </location>
</feature>
<protein>
    <submittedName>
        <fullName evidence="2">Uncharacterized protein</fullName>
    </submittedName>
</protein>
<evidence type="ECO:0000313" key="2">
    <source>
        <dbReference type="EMBL" id="PTD03451.1"/>
    </source>
</evidence>
<sequence>MAHRQQRKFVLWSIPKDPFPEATTPASLVARYLLASVLFIVQFALMVGVPATPSLLAWSIRDQLWLALVDAGKAEEAKEVLGCLIVDTILLTFFIWGAVPVFAVARIHGERAKTATYVAFSGMLAVYLGISMYSMYLARNGALLFKDDAGLAGRCSLVTWVLCALLCSCLVSVVVSFFYVARFGTPMFIQQMLRDTTKLLYPALHAEQEKDDTAITCGSA</sequence>
<comment type="caution">
    <text evidence="2">The sequence shown here is derived from an EMBL/GenBank/DDBJ whole genome shotgun (WGS) entry which is preliminary data.</text>
</comment>
<feature type="transmembrane region" description="Helical" evidence="1">
    <location>
        <begin position="32"/>
        <end position="60"/>
    </location>
</feature>
<organism evidence="2 3">
    <name type="scientific">Fusarium culmorum</name>
    <dbReference type="NCBI Taxonomy" id="5516"/>
    <lineage>
        <taxon>Eukaryota</taxon>
        <taxon>Fungi</taxon>
        <taxon>Dikarya</taxon>
        <taxon>Ascomycota</taxon>
        <taxon>Pezizomycotina</taxon>
        <taxon>Sordariomycetes</taxon>
        <taxon>Hypocreomycetidae</taxon>
        <taxon>Hypocreales</taxon>
        <taxon>Nectriaceae</taxon>
        <taxon>Fusarium</taxon>
    </lineage>
</organism>
<dbReference type="OMA" id="TWVLCAL"/>
<keyword evidence="1" id="KW-0472">Membrane</keyword>
<evidence type="ECO:0000256" key="1">
    <source>
        <dbReference type="SAM" id="Phobius"/>
    </source>
</evidence>
<evidence type="ECO:0000313" key="3">
    <source>
        <dbReference type="Proteomes" id="UP000241587"/>
    </source>
</evidence>
<feature type="transmembrane region" description="Helical" evidence="1">
    <location>
        <begin position="117"/>
        <end position="137"/>
    </location>
</feature>
<dbReference type="EMBL" id="PVEM01000014">
    <property type="protein sequence ID" value="PTD03451.1"/>
    <property type="molecule type" value="Genomic_DNA"/>
</dbReference>
<keyword evidence="3" id="KW-1185">Reference proteome</keyword>
<dbReference type="Proteomes" id="UP000241587">
    <property type="component" value="Unassembled WGS sequence"/>
</dbReference>
<keyword evidence="1" id="KW-0812">Transmembrane</keyword>
<reference evidence="2 3" key="1">
    <citation type="submission" date="2018-02" db="EMBL/GenBank/DDBJ databases">
        <title>Fusarium culmorum secondary metabolites in fungal-bacterial-plant interactions.</title>
        <authorList>
            <person name="Schmidt R."/>
        </authorList>
    </citation>
    <scope>NUCLEOTIDE SEQUENCE [LARGE SCALE GENOMIC DNA]</scope>
    <source>
        <strain evidence="2 3">PV</strain>
    </source>
</reference>
<proteinExistence type="predicted"/>
<keyword evidence="1" id="KW-1133">Transmembrane helix</keyword>
<feature type="transmembrane region" description="Helical" evidence="1">
    <location>
        <begin position="80"/>
        <end position="105"/>
    </location>
</feature>